<feature type="transmembrane region" description="Helical" evidence="13">
    <location>
        <begin position="956"/>
        <end position="978"/>
    </location>
</feature>
<dbReference type="InterPro" id="IPR027417">
    <property type="entry name" value="P-loop_NTPase"/>
</dbReference>
<comment type="subcellular location">
    <subcellularLocation>
        <location evidence="2">Endomembrane system</location>
    </subcellularLocation>
    <subcellularLocation>
        <location evidence="1">Membrane</location>
        <topology evidence="1">Multi-pass membrane protein</topology>
    </subcellularLocation>
</comment>
<protein>
    <submittedName>
        <fullName evidence="16">P-loop containing nucleoside triphosphate hydrolase protein</fullName>
    </submittedName>
</protein>
<dbReference type="PANTHER" id="PTHR43394">
    <property type="entry name" value="ATP-DEPENDENT PERMEASE MDL1, MITOCHONDRIAL"/>
    <property type="match status" value="1"/>
</dbReference>
<keyword evidence="10 13" id="KW-0472">Membrane</keyword>
<feature type="domain" description="ABC transmembrane type-1" evidence="15">
    <location>
        <begin position="707"/>
        <end position="993"/>
    </location>
</feature>
<dbReference type="PROSITE" id="PS50893">
    <property type="entry name" value="ABC_TRANSPORTER_2"/>
    <property type="match status" value="2"/>
</dbReference>
<feature type="domain" description="ABC transporter" evidence="14">
    <location>
        <begin position="1028"/>
        <end position="1278"/>
    </location>
</feature>
<gene>
    <name evidence="16" type="ORF">DM02DRAFT_707458</name>
</gene>
<dbReference type="InterPro" id="IPR011527">
    <property type="entry name" value="ABC1_TM_dom"/>
</dbReference>
<feature type="transmembrane region" description="Helical" evidence="13">
    <location>
        <begin position="851"/>
        <end position="869"/>
    </location>
</feature>
<dbReference type="PANTHER" id="PTHR43394:SF1">
    <property type="entry name" value="ATP-BINDING CASSETTE SUB-FAMILY B MEMBER 10, MITOCHONDRIAL"/>
    <property type="match status" value="1"/>
</dbReference>
<evidence type="ECO:0000313" key="17">
    <source>
        <dbReference type="Proteomes" id="UP000244855"/>
    </source>
</evidence>
<evidence type="ECO:0000256" key="9">
    <source>
        <dbReference type="ARBA" id="ARBA00022989"/>
    </source>
</evidence>
<feature type="region of interest" description="Disordered" evidence="12">
    <location>
        <begin position="1"/>
        <end position="27"/>
    </location>
</feature>
<keyword evidence="11" id="KW-0325">Glycoprotein</keyword>
<feature type="transmembrane region" description="Helical" evidence="13">
    <location>
        <begin position="48"/>
        <end position="72"/>
    </location>
</feature>
<dbReference type="PROSITE" id="PS00211">
    <property type="entry name" value="ABC_TRANSPORTER_1"/>
    <property type="match status" value="2"/>
</dbReference>
<dbReference type="FunFam" id="1.20.1560.10:FF:000057">
    <property type="entry name" value="ABC multidrug transporter SitT"/>
    <property type="match status" value="1"/>
</dbReference>
<dbReference type="InterPro" id="IPR017871">
    <property type="entry name" value="ABC_transporter-like_CS"/>
</dbReference>
<keyword evidence="9 13" id="KW-1133">Transmembrane helix</keyword>
<dbReference type="GO" id="GO:0015421">
    <property type="term" value="F:ABC-type oligopeptide transporter activity"/>
    <property type="evidence" value="ECO:0007669"/>
    <property type="project" value="TreeGrafter"/>
</dbReference>
<comment type="similarity">
    <text evidence="3">Belongs to the ABC transporter superfamily. ABCB family. Multidrug resistance exporter (TC 3.A.1.201) subfamily.</text>
</comment>
<dbReference type="SMART" id="SM00382">
    <property type="entry name" value="AAA"/>
    <property type="match status" value="2"/>
</dbReference>
<evidence type="ECO:0000256" key="7">
    <source>
        <dbReference type="ARBA" id="ARBA00022741"/>
    </source>
</evidence>
<dbReference type="GO" id="GO:0005743">
    <property type="term" value="C:mitochondrial inner membrane"/>
    <property type="evidence" value="ECO:0007669"/>
    <property type="project" value="TreeGrafter"/>
</dbReference>
<keyword evidence="5 13" id="KW-0812">Transmembrane</keyword>
<evidence type="ECO:0000256" key="13">
    <source>
        <dbReference type="SAM" id="Phobius"/>
    </source>
</evidence>
<keyword evidence="4" id="KW-0813">Transport</keyword>
<evidence type="ECO:0000259" key="15">
    <source>
        <dbReference type="PROSITE" id="PS50929"/>
    </source>
</evidence>
<feature type="transmembrane region" description="Helical" evidence="13">
    <location>
        <begin position="201"/>
        <end position="220"/>
    </location>
</feature>
<keyword evidence="8" id="KW-0067">ATP-binding</keyword>
<evidence type="ECO:0000256" key="10">
    <source>
        <dbReference type="ARBA" id="ARBA00023136"/>
    </source>
</evidence>
<feature type="transmembrane region" description="Helical" evidence="13">
    <location>
        <begin position="175"/>
        <end position="195"/>
    </location>
</feature>
<name>A0A2V1E8I8_9PLEO</name>
<evidence type="ECO:0000256" key="12">
    <source>
        <dbReference type="SAM" id="MobiDB-lite"/>
    </source>
</evidence>
<dbReference type="CDD" id="cd18577">
    <property type="entry name" value="ABC_6TM_Pgp_ABCB1_D1_like"/>
    <property type="match status" value="1"/>
</dbReference>
<evidence type="ECO:0000256" key="3">
    <source>
        <dbReference type="ARBA" id="ARBA00007577"/>
    </source>
</evidence>
<evidence type="ECO:0000256" key="5">
    <source>
        <dbReference type="ARBA" id="ARBA00022692"/>
    </source>
</evidence>
<feature type="transmembrane region" description="Helical" evidence="13">
    <location>
        <begin position="102"/>
        <end position="123"/>
    </location>
</feature>
<dbReference type="GO" id="GO:0012505">
    <property type="term" value="C:endomembrane system"/>
    <property type="evidence" value="ECO:0007669"/>
    <property type="project" value="UniProtKB-SubCell"/>
</dbReference>
<feature type="transmembrane region" description="Helical" evidence="13">
    <location>
        <begin position="823"/>
        <end position="845"/>
    </location>
</feature>
<dbReference type="PROSITE" id="PS50929">
    <property type="entry name" value="ABC_TM1F"/>
    <property type="match status" value="2"/>
</dbReference>
<evidence type="ECO:0000313" key="16">
    <source>
        <dbReference type="EMBL" id="PVI06867.1"/>
    </source>
</evidence>
<evidence type="ECO:0000256" key="2">
    <source>
        <dbReference type="ARBA" id="ARBA00004308"/>
    </source>
</evidence>
<evidence type="ECO:0000256" key="8">
    <source>
        <dbReference type="ARBA" id="ARBA00022840"/>
    </source>
</evidence>
<dbReference type="InterPro" id="IPR036640">
    <property type="entry name" value="ABC1_TM_sf"/>
</dbReference>
<sequence>MKASSKGEKRGIEMHSEGDSTQSPENPHTMSAWKAYWRLFTYAGPRELILLCIAGMAALASGVGIASQNIIFGQFVTVFTDFGTGHQAAEDFRNAGAKLALYFFYLGLGRLVTAYIYNTLLTYSAYRIVRNVRYDYLRSALRQEVAYFDLDEGGSIATQAYSSGRLIQNGISEKLGLTLQGASAFLSSFVIAFVTNWKLTLIVFGIAPLTVIVMAVCAFIEAGYEAKILEHYAQANSFAEGVLASVRTVHAFEMRSRLVAKFDEFLIQAHECGNKISLLFGILFSAEYTIIYLGNALAFWRGVHMLADGEIGSTGDVFTVLLSVVIAALSITQLAPYSIEFTRAASGAAQLFLLIDRKTAIDPLDPSGEQPSSLHGVVELEGVTFSYPTRPNTVVLDDFSLRVPAGKVTALVGHSGSGKSTIVGLIERWYNPASGTIKLDGLSIDSLNLAWLRRNIRLVQQEPVLFQGTVFDNIAHGLFGTPLETASRDEQMNAVIEAAKVAFAHEFISQLPNGYDTDIGQRGGLLSGGQKQRVAIARSLVSNPKVLLLDEATSALDPNAESIVQQALDRASAGRTTIVIAHKLATIRKADNIVVMSKGKIIEQGTHEGLIAMKGSYARLVTIQQLTVSKEIKVEDSDVETASSNIESVEVKATKSLTRYATGDQASIDLDSSDDKYGDDSFERLGMIAVVWRLVHEQPQIRGSFMAVIAGCVVSSGLFPGQAVLMAYMVEVFTLTGSEMTTRGDFFAAMFVVIAGVCLFSYFILGWGTNALAQTLAHNLRKQIFNEILRQDLAYFDRPENNTGALSSHIDAYPQAVFELMGFNVGFITIAALNIATCSVLGIVYSWKLGLVTVFAALPVVVGCGYLKIRFDGKLDRRIAKRLTTSAAIASESTTAIRTVSSLGIERSILDRYTSELDQAIASSVKPLLNTMGWFGLTQSSEYWFMALGYWYGTRLVSFGEITIFDFFVSFMAVFFSAQGLSQIFQFSTSITKGINGANAIFWLQQLKPEVRETPENKDHGPKSGGSVELSHVRFAYPLRPEAPVLRGINLEAAKGKFIALVGASGCGKSTIISLLERFYDPIRGCVGIGGDDLTTLNPRKYRSQVGLVQQEPTLFQGTIRENIALGVDDLTTANGIAQTTVIPDSQIEKALVAANAWEFVSSLPEGLNTAAGPNGTQLSGGQRQRIAIARALVRDPRILLLDEATSALDTESEKIVQNALSEAAKEGDRITIAVAHRLSTIKDADVICVFYGGRIVEQGTHAELLNGGEGSLYRKMCEAQSLA</sequence>
<evidence type="ECO:0000256" key="1">
    <source>
        <dbReference type="ARBA" id="ARBA00004141"/>
    </source>
</evidence>
<proteinExistence type="inferred from homology"/>
<dbReference type="EMBL" id="KZ805306">
    <property type="protein sequence ID" value="PVI06867.1"/>
    <property type="molecule type" value="Genomic_DNA"/>
</dbReference>
<organism evidence="16 17">
    <name type="scientific">Periconia macrospinosa</name>
    <dbReference type="NCBI Taxonomy" id="97972"/>
    <lineage>
        <taxon>Eukaryota</taxon>
        <taxon>Fungi</taxon>
        <taxon>Dikarya</taxon>
        <taxon>Ascomycota</taxon>
        <taxon>Pezizomycotina</taxon>
        <taxon>Dothideomycetes</taxon>
        <taxon>Pleosporomycetidae</taxon>
        <taxon>Pleosporales</taxon>
        <taxon>Massarineae</taxon>
        <taxon>Periconiaceae</taxon>
        <taxon>Periconia</taxon>
    </lineage>
</organism>
<dbReference type="GO" id="GO:0090374">
    <property type="term" value="P:oligopeptide export from mitochondrion"/>
    <property type="evidence" value="ECO:0007669"/>
    <property type="project" value="TreeGrafter"/>
</dbReference>
<dbReference type="InterPro" id="IPR003593">
    <property type="entry name" value="AAA+_ATPase"/>
</dbReference>
<evidence type="ECO:0000256" key="4">
    <source>
        <dbReference type="ARBA" id="ARBA00022448"/>
    </source>
</evidence>
<dbReference type="Pfam" id="PF00664">
    <property type="entry name" value="ABC_membrane"/>
    <property type="match status" value="2"/>
</dbReference>
<dbReference type="STRING" id="97972.A0A2V1E8I8"/>
<dbReference type="CDD" id="cd18578">
    <property type="entry name" value="ABC_6TM_Pgp_ABCB1_D2_like"/>
    <property type="match status" value="1"/>
</dbReference>
<dbReference type="Pfam" id="PF00005">
    <property type="entry name" value="ABC_tran"/>
    <property type="match status" value="2"/>
</dbReference>
<dbReference type="FunFam" id="3.40.50.300:FF:000913">
    <property type="entry name" value="ABC multidrug transporter SitT"/>
    <property type="match status" value="1"/>
</dbReference>
<feature type="domain" description="ABC transmembrane type-1" evidence="15">
    <location>
        <begin position="53"/>
        <end position="343"/>
    </location>
</feature>
<feature type="transmembrane region" description="Helical" evidence="13">
    <location>
        <begin position="705"/>
        <end position="728"/>
    </location>
</feature>
<dbReference type="InterPro" id="IPR039421">
    <property type="entry name" value="Type_1_exporter"/>
</dbReference>
<dbReference type="SUPFAM" id="SSF52540">
    <property type="entry name" value="P-loop containing nucleoside triphosphate hydrolases"/>
    <property type="match status" value="2"/>
</dbReference>
<keyword evidence="16" id="KW-0378">Hydrolase</keyword>
<evidence type="ECO:0000259" key="14">
    <source>
        <dbReference type="PROSITE" id="PS50893"/>
    </source>
</evidence>
<feature type="transmembrane region" description="Helical" evidence="13">
    <location>
        <begin position="276"/>
        <end position="297"/>
    </location>
</feature>
<reference evidence="16 17" key="1">
    <citation type="journal article" date="2018" name="Sci. Rep.">
        <title>Comparative genomics provides insights into the lifestyle and reveals functional heterogeneity of dark septate endophytic fungi.</title>
        <authorList>
            <person name="Knapp D.G."/>
            <person name="Nemeth J.B."/>
            <person name="Barry K."/>
            <person name="Hainaut M."/>
            <person name="Henrissat B."/>
            <person name="Johnson J."/>
            <person name="Kuo A."/>
            <person name="Lim J.H.P."/>
            <person name="Lipzen A."/>
            <person name="Nolan M."/>
            <person name="Ohm R.A."/>
            <person name="Tamas L."/>
            <person name="Grigoriev I.V."/>
            <person name="Spatafora J.W."/>
            <person name="Nagy L.G."/>
            <person name="Kovacs G.M."/>
        </authorList>
    </citation>
    <scope>NUCLEOTIDE SEQUENCE [LARGE SCALE GENOMIC DNA]</scope>
    <source>
        <strain evidence="16 17">DSE2036</strain>
    </source>
</reference>
<dbReference type="InterPro" id="IPR003439">
    <property type="entry name" value="ABC_transporter-like_ATP-bd"/>
</dbReference>
<dbReference type="FunFam" id="3.40.50.300:FF:001530">
    <property type="entry name" value="ABC multidrug transporter (Eurofung)"/>
    <property type="match status" value="1"/>
</dbReference>
<dbReference type="SUPFAM" id="SSF90123">
    <property type="entry name" value="ABC transporter transmembrane region"/>
    <property type="match status" value="2"/>
</dbReference>
<dbReference type="Gene3D" id="3.40.50.300">
    <property type="entry name" value="P-loop containing nucleotide triphosphate hydrolases"/>
    <property type="match status" value="2"/>
</dbReference>
<feature type="compositionally biased region" description="Basic and acidic residues" evidence="12">
    <location>
        <begin position="1"/>
        <end position="18"/>
    </location>
</feature>
<keyword evidence="17" id="KW-1185">Reference proteome</keyword>
<evidence type="ECO:0000256" key="11">
    <source>
        <dbReference type="ARBA" id="ARBA00023180"/>
    </source>
</evidence>
<dbReference type="Proteomes" id="UP000244855">
    <property type="component" value="Unassembled WGS sequence"/>
</dbReference>
<keyword evidence="7" id="KW-0547">Nucleotide-binding</keyword>
<dbReference type="GO" id="GO:0016887">
    <property type="term" value="F:ATP hydrolysis activity"/>
    <property type="evidence" value="ECO:0007669"/>
    <property type="project" value="InterPro"/>
</dbReference>
<feature type="transmembrane region" description="Helical" evidence="13">
    <location>
        <begin position="748"/>
        <end position="773"/>
    </location>
</feature>
<dbReference type="GO" id="GO:0005524">
    <property type="term" value="F:ATP binding"/>
    <property type="evidence" value="ECO:0007669"/>
    <property type="project" value="UniProtKB-KW"/>
</dbReference>
<keyword evidence="6" id="KW-0677">Repeat</keyword>
<feature type="domain" description="ABC transporter" evidence="14">
    <location>
        <begin position="378"/>
        <end position="623"/>
    </location>
</feature>
<dbReference type="Gene3D" id="1.20.1560.10">
    <property type="entry name" value="ABC transporter type 1, transmembrane domain"/>
    <property type="match status" value="1"/>
</dbReference>
<evidence type="ECO:0000256" key="6">
    <source>
        <dbReference type="ARBA" id="ARBA00022737"/>
    </source>
</evidence>
<feature type="transmembrane region" description="Helical" evidence="13">
    <location>
        <begin position="317"/>
        <end position="337"/>
    </location>
</feature>
<accession>A0A2V1E8I8</accession>
<dbReference type="CDD" id="cd03249">
    <property type="entry name" value="ABC_MTABC3_MDL1_MDL2"/>
    <property type="match status" value="2"/>
</dbReference>
<dbReference type="OrthoDB" id="6500128at2759"/>